<dbReference type="SUPFAM" id="SSF53474">
    <property type="entry name" value="alpha/beta-Hydrolases"/>
    <property type="match status" value="1"/>
</dbReference>
<evidence type="ECO:0000256" key="1">
    <source>
        <dbReference type="ARBA" id="ARBA00008645"/>
    </source>
</evidence>
<dbReference type="EMBL" id="JABEZZ010000006">
    <property type="protein sequence ID" value="MBA0587885.1"/>
    <property type="molecule type" value="Genomic_DNA"/>
</dbReference>
<dbReference type="InterPro" id="IPR029058">
    <property type="entry name" value="AB_hydrolase_fold"/>
</dbReference>
<organism evidence="4 6">
    <name type="scientific">Gossypium raimondii</name>
    <name type="common">Peruvian cotton</name>
    <name type="synonym">Gossypium klotzschianum subsp. raimondii</name>
    <dbReference type="NCBI Taxonomy" id="29730"/>
    <lineage>
        <taxon>Eukaryota</taxon>
        <taxon>Viridiplantae</taxon>
        <taxon>Streptophyta</taxon>
        <taxon>Embryophyta</taxon>
        <taxon>Tracheophyta</taxon>
        <taxon>Spermatophyta</taxon>
        <taxon>Magnoliopsida</taxon>
        <taxon>eudicotyledons</taxon>
        <taxon>Gunneridae</taxon>
        <taxon>Pentapetalae</taxon>
        <taxon>rosids</taxon>
        <taxon>malvids</taxon>
        <taxon>Malvales</taxon>
        <taxon>Malvaceae</taxon>
        <taxon>Malvoideae</taxon>
        <taxon>Gossypium</taxon>
    </lineage>
</organism>
<dbReference type="Proteomes" id="UP000032304">
    <property type="component" value="Chromosome 6"/>
</dbReference>
<evidence type="ECO:0000313" key="7">
    <source>
        <dbReference type="Proteomes" id="UP000593578"/>
    </source>
</evidence>
<dbReference type="GO" id="GO:0016787">
    <property type="term" value="F:hydrolase activity"/>
    <property type="evidence" value="ECO:0007669"/>
    <property type="project" value="UniProtKB-KW"/>
</dbReference>
<dbReference type="STRING" id="29730.A0A0D2S3F4"/>
<dbReference type="FunFam" id="3.40.50.1820:FF:000042">
    <property type="entry name" value="probable strigolactone esterase DAD2"/>
    <property type="match status" value="1"/>
</dbReference>
<comment type="similarity">
    <text evidence="1">Belongs to the AB hydrolase superfamily.</text>
</comment>
<dbReference type="PANTHER" id="PTHR43039">
    <property type="entry name" value="ESTERASE-RELATED"/>
    <property type="match status" value="1"/>
</dbReference>
<dbReference type="EMBL" id="CM001745">
    <property type="protein sequence ID" value="KJB36181.1"/>
    <property type="molecule type" value="Genomic_DNA"/>
</dbReference>
<dbReference type="Gene3D" id="3.40.50.1820">
    <property type="entry name" value="alpha/beta hydrolase"/>
    <property type="match status" value="1"/>
</dbReference>
<evidence type="ECO:0000256" key="2">
    <source>
        <dbReference type="ARBA" id="ARBA00022801"/>
    </source>
</evidence>
<dbReference type="Pfam" id="PF00561">
    <property type="entry name" value="Abhydrolase_1"/>
    <property type="match status" value="1"/>
</dbReference>
<name>A0A0D2S3F4_GOSRA</name>
<accession>A0A0D2S3F4</accession>
<dbReference type="AlphaFoldDB" id="A0A0D2S3F4"/>
<keyword evidence="2" id="KW-0378">Hydrolase</keyword>
<dbReference type="OrthoDB" id="408373at2759"/>
<evidence type="ECO:0000259" key="3">
    <source>
        <dbReference type="Pfam" id="PF00561"/>
    </source>
</evidence>
<dbReference type="eggNOG" id="ENOG502RK3F">
    <property type="taxonomic scope" value="Eukaryota"/>
</dbReference>
<feature type="domain" description="AB hydrolase-1" evidence="3">
    <location>
        <begin position="25"/>
        <end position="256"/>
    </location>
</feature>
<protein>
    <recommendedName>
        <fullName evidence="3">AB hydrolase-1 domain-containing protein</fullName>
    </recommendedName>
</protein>
<dbReference type="Gramene" id="KJB36181">
    <property type="protein sequence ID" value="KJB36181"/>
    <property type="gene ID" value="B456_006G145200"/>
</dbReference>
<gene>
    <name evidence="4" type="ORF">B456_006G145200</name>
    <name evidence="5" type="ORF">Gorai_001006</name>
</gene>
<reference evidence="5 7" key="2">
    <citation type="journal article" date="2019" name="Genome Biol. Evol.">
        <title>Insights into the evolution of the New World diploid cottons (Gossypium, subgenus Houzingenia) based on genome sequencing.</title>
        <authorList>
            <person name="Grover C.E."/>
            <person name="Arick M.A. 2nd"/>
            <person name="Thrash A."/>
            <person name="Conover J.L."/>
            <person name="Sanders W.S."/>
            <person name="Peterson D.G."/>
            <person name="Frelichowski J.E."/>
            <person name="Scheffler J.A."/>
            <person name="Scheffler B.E."/>
            <person name="Wendel J.F."/>
        </authorList>
    </citation>
    <scope>NUCLEOTIDE SEQUENCE [LARGE SCALE GENOMIC DNA]</scope>
    <source>
        <strain evidence="5">8</strain>
        <tissue evidence="5">Leaf</tissue>
    </source>
</reference>
<reference evidence="5" key="3">
    <citation type="submission" date="2020-04" db="EMBL/GenBank/DDBJ databases">
        <authorList>
            <person name="Grover C.E."/>
            <person name="Arick M.A. II"/>
            <person name="Thrash A."/>
            <person name="Conover J.L."/>
            <person name="Sanders W.S."/>
            <person name="Peterson D.G."/>
            <person name="Scheffler J.A."/>
            <person name="Scheffler B.E."/>
            <person name="Wendel J.F."/>
        </authorList>
    </citation>
    <scope>NUCLEOTIDE SEQUENCE</scope>
    <source>
        <strain evidence="5">8</strain>
        <tissue evidence="5">Leaf</tissue>
    </source>
</reference>
<evidence type="ECO:0000313" key="4">
    <source>
        <dbReference type="EMBL" id="KJB36181.1"/>
    </source>
</evidence>
<dbReference type="InterPro" id="IPR000073">
    <property type="entry name" value="AB_hydrolase_1"/>
</dbReference>
<sequence>METVCEKGGIATALNAKIYGNGSETLVLAHGYGEDQSAWQLLLPLLACYFKVVVFDMVFSPNLNPKLYDPQRYQTDFKGYTDDLVCFLDHLHLHNTIYLGHSMAAMIGCLASIRRPNLFTHLILLSGSPRYINDGRYYGGFERSEVNEIYKNIEQNFTGWVQNFAPKAAGQNNTATGAKFEKTLGRMKPYIALSAAKTVFSSDFRHKLPQVMVPCTIIQSKKDVIVPQSVAFYIKNNVGGDATVKILNTEGHFPHLSAHNLLFRVLKETIQIKN</sequence>
<proteinExistence type="inferred from homology"/>
<dbReference type="OMA" id="PESEACY"/>
<keyword evidence="6" id="KW-1185">Reference proteome</keyword>
<dbReference type="KEGG" id="gra:105799576"/>
<evidence type="ECO:0000313" key="6">
    <source>
        <dbReference type="Proteomes" id="UP000032304"/>
    </source>
</evidence>
<dbReference type="Proteomes" id="UP000593578">
    <property type="component" value="Unassembled WGS sequence"/>
</dbReference>
<evidence type="ECO:0000313" key="5">
    <source>
        <dbReference type="EMBL" id="MBA0587885.1"/>
    </source>
</evidence>
<reference evidence="4 6" key="1">
    <citation type="journal article" date="2012" name="Nature">
        <title>Repeated polyploidization of Gossypium genomes and the evolution of spinnable cotton fibres.</title>
        <authorList>
            <person name="Paterson A.H."/>
            <person name="Wendel J.F."/>
            <person name="Gundlach H."/>
            <person name="Guo H."/>
            <person name="Jenkins J."/>
            <person name="Jin D."/>
            <person name="Llewellyn D."/>
            <person name="Showmaker K.C."/>
            <person name="Shu S."/>
            <person name="Udall J."/>
            <person name="Yoo M.J."/>
            <person name="Byers R."/>
            <person name="Chen W."/>
            <person name="Doron-Faigenboim A."/>
            <person name="Duke M.V."/>
            <person name="Gong L."/>
            <person name="Grimwood J."/>
            <person name="Grover C."/>
            <person name="Grupp K."/>
            <person name="Hu G."/>
            <person name="Lee T.H."/>
            <person name="Li J."/>
            <person name="Lin L."/>
            <person name="Liu T."/>
            <person name="Marler B.S."/>
            <person name="Page J.T."/>
            <person name="Roberts A.W."/>
            <person name="Romanel E."/>
            <person name="Sanders W.S."/>
            <person name="Szadkowski E."/>
            <person name="Tan X."/>
            <person name="Tang H."/>
            <person name="Xu C."/>
            <person name="Wang J."/>
            <person name="Wang Z."/>
            <person name="Zhang D."/>
            <person name="Zhang L."/>
            <person name="Ashrafi H."/>
            <person name="Bedon F."/>
            <person name="Bowers J.E."/>
            <person name="Brubaker C.L."/>
            <person name="Chee P.W."/>
            <person name="Das S."/>
            <person name="Gingle A.R."/>
            <person name="Haigler C.H."/>
            <person name="Harker D."/>
            <person name="Hoffmann L.V."/>
            <person name="Hovav R."/>
            <person name="Jones D.C."/>
            <person name="Lemke C."/>
            <person name="Mansoor S."/>
            <person name="ur Rahman M."/>
            <person name="Rainville L.N."/>
            <person name="Rambani A."/>
            <person name="Reddy U.K."/>
            <person name="Rong J.K."/>
            <person name="Saranga Y."/>
            <person name="Scheffler B.E."/>
            <person name="Scheffler J.A."/>
            <person name="Stelly D.M."/>
            <person name="Triplett B.A."/>
            <person name="Van Deynze A."/>
            <person name="Vaslin M.F."/>
            <person name="Waghmare V.N."/>
            <person name="Walford S.A."/>
            <person name="Wright R.J."/>
            <person name="Zaki E.A."/>
            <person name="Zhang T."/>
            <person name="Dennis E.S."/>
            <person name="Mayer K.F."/>
            <person name="Peterson D.G."/>
            <person name="Rokhsar D.S."/>
            <person name="Wang X."/>
            <person name="Schmutz J."/>
        </authorList>
    </citation>
    <scope>NUCLEOTIDE SEQUENCE [LARGE SCALE GENOMIC DNA]</scope>
</reference>